<comment type="catalytic activity">
    <reaction evidence="1 11">
        <text>N-acetyl-alpha-D-glucosamine 1-phosphate = N-acetyl-D-glucosamine 6-phosphate</text>
        <dbReference type="Rhea" id="RHEA:23804"/>
        <dbReference type="ChEBI" id="CHEBI:57513"/>
        <dbReference type="ChEBI" id="CHEBI:57776"/>
        <dbReference type="EC" id="5.4.2.3"/>
    </reaction>
</comment>
<keyword evidence="8 11" id="KW-0413">Isomerase</keyword>
<proteinExistence type="inferred from homology"/>
<comment type="function">
    <text evidence="11">Catalyzes the conversion of GlcNAc-6-P into GlcNAc-1-P during the synthesis of uridine diphosphate/UDP-GlcNAc, a sugar nucleotide critical to multiple glycosylation pathways including protein N- and O-glycosylation.</text>
</comment>
<dbReference type="InterPro" id="IPR016657">
    <property type="entry name" value="PAGM"/>
</dbReference>
<evidence type="ECO:0000259" key="16">
    <source>
        <dbReference type="Pfam" id="PF02878"/>
    </source>
</evidence>
<feature type="binding site" evidence="14">
    <location>
        <position position="284"/>
    </location>
    <ligand>
        <name>Mg(2+)</name>
        <dbReference type="ChEBI" id="CHEBI:18420"/>
    </ligand>
</feature>
<feature type="domain" description="Alpha-D-phosphohexomutase alpha/beta/alpha" evidence="16">
    <location>
        <begin position="127"/>
        <end position="178"/>
    </location>
</feature>
<dbReference type="InterPro" id="IPR049023">
    <property type="entry name" value="AMG1_II"/>
</dbReference>
<comment type="cofactor">
    <cofactor evidence="11 14">
        <name>Mg(2+)</name>
        <dbReference type="ChEBI" id="CHEBI:18420"/>
    </cofactor>
    <text evidence="11 14">Binds 1 Mg(2+) ion per subunit.</text>
</comment>
<evidence type="ECO:0000256" key="10">
    <source>
        <dbReference type="ARBA" id="ARBA00032065"/>
    </source>
</evidence>
<feature type="domain" description="Alpha-D-phosphohexomutase alpha/beta/alpha" evidence="16">
    <location>
        <begin position="59"/>
        <end position="92"/>
    </location>
</feature>
<evidence type="ECO:0000259" key="17">
    <source>
        <dbReference type="Pfam" id="PF21404"/>
    </source>
</evidence>
<keyword evidence="6 11" id="KW-0479">Metal-binding</keyword>
<evidence type="ECO:0000256" key="8">
    <source>
        <dbReference type="ARBA" id="ARBA00023235"/>
    </source>
</evidence>
<dbReference type="GO" id="GO:0000287">
    <property type="term" value="F:magnesium ion binding"/>
    <property type="evidence" value="ECO:0007669"/>
    <property type="project" value="InterPro"/>
</dbReference>
<dbReference type="Pfam" id="PF00408">
    <property type="entry name" value="PGM_PMM_IV"/>
    <property type="match status" value="1"/>
</dbReference>
<evidence type="ECO:0000259" key="18">
    <source>
        <dbReference type="Pfam" id="PF21405"/>
    </source>
</evidence>
<evidence type="ECO:0000256" key="12">
    <source>
        <dbReference type="PIRSR" id="PIRSR016408-1"/>
    </source>
</evidence>
<sequence>MIEVPLEFTRSGNTDHTGKLCSIAKERCFNYGTAGFRSLASELPFVIFRMGYLAGLRSRYLNKVIGVVITASHNPECDNGVKIVDPMGEMLDMRWEQFATNLVNCSDSEYPSKCLHLEQELLSPSGSKFGEVICGYDTRPSSKYLAEALQSGVSSAKCDFTLYGLLTTPQLHYIVRCRNNPAYGEPHEDGYYQKYSNAFNAFLDTLNLNRDYSKKLIIDCANGVGSLKLKKLLDSVRHGSIDYVLRNTSGILNLKCGADFVKLEHKFPSGFADTVSNIRCASVDGDADRLLYFYRDALGSFVLLDGDKIATLLAMFFQEHLKAAGLTGTLTLAVVQTAYANGNSVKFLKNALGLTTKIVATGVKHLHNEARKYDIGIYFEANGHGTVLFSQKFKQIIGKYCFSLESASEQIEVKRLRHLSNLINEVVGDAMSDLLAVEALLMFYNWTVRDWANNLYYDSPSCQLKVKVRDRLAFKTTADETRLISPISLQSDIDKIVAKYDEGSTILIVWVAFSFCVFRPSGTEDVVRVYAEAKTSQEADELASSVAELVKRCV</sequence>
<dbReference type="Pfam" id="PF21404">
    <property type="entry name" value="AMG1_III"/>
    <property type="match status" value="1"/>
</dbReference>
<evidence type="ECO:0000256" key="4">
    <source>
        <dbReference type="ARBA" id="ARBA00012731"/>
    </source>
</evidence>
<evidence type="ECO:0000256" key="14">
    <source>
        <dbReference type="PIRSR" id="PIRSR016408-3"/>
    </source>
</evidence>
<evidence type="ECO:0000256" key="11">
    <source>
        <dbReference type="PIRNR" id="PIRNR016408"/>
    </source>
</evidence>
<dbReference type="InterPro" id="IPR005843">
    <property type="entry name" value="A-D-PHexomutase_C"/>
</dbReference>
<dbReference type="Pfam" id="PF21405">
    <property type="entry name" value="AMG1_II"/>
    <property type="match status" value="1"/>
</dbReference>
<dbReference type="UniPathway" id="UPA00113">
    <property type="reaction ID" value="UER00530"/>
</dbReference>
<feature type="binding site" evidence="14">
    <location>
        <position position="286"/>
    </location>
    <ligand>
        <name>Mg(2+)</name>
        <dbReference type="ChEBI" id="CHEBI:18420"/>
    </ligand>
</feature>
<evidence type="ECO:0000256" key="13">
    <source>
        <dbReference type="PIRSR" id="PIRSR016408-2"/>
    </source>
</evidence>
<dbReference type="Proteomes" id="UP000046393">
    <property type="component" value="Unplaced"/>
</dbReference>
<evidence type="ECO:0000256" key="9">
    <source>
        <dbReference type="ARBA" id="ARBA00031926"/>
    </source>
</evidence>
<comment type="pathway">
    <text evidence="2 11">Nucleotide-sugar biosynthesis; UDP-N-acetyl-alpha-D-glucosamine biosynthesis; N-acetyl-alpha-D-glucosamine 1-phosphate from alpha-D-glucosamine 6-phosphate (route I): step 2/2.</text>
</comment>
<dbReference type="InterPro" id="IPR036900">
    <property type="entry name" value="A-D-PHexomutase_C_sf"/>
</dbReference>
<dbReference type="STRING" id="451379.A0A0N5AUN0"/>
<dbReference type="SUPFAM" id="SSF55957">
    <property type="entry name" value="Phosphoglucomutase, C-terminal domain"/>
    <property type="match status" value="1"/>
</dbReference>
<feature type="binding site" evidence="13">
    <location>
        <begin position="519"/>
        <end position="523"/>
    </location>
    <ligand>
        <name>substrate</name>
    </ligand>
</feature>
<dbReference type="InterPro" id="IPR016066">
    <property type="entry name" value="A-D-PHexomutase_CS"/>
</dbReference>
<feature type="domain" description="Alpha-D-phosphohexomutase C-terminal" evidence="15">
    <location>
        <begin position="495"/>
        <end position="548"/>
    </location>
</feature>
<feature type="active site" description="Phosphoserine intermediate" evidence="12">
    <location>
        <position position="72"/>
    </location>
</feature>
<feature type="domain" description="Phosphoacetylglucosamine mutase AMG1" evidence="18">
    <location>
        <begin position="188"/>
        <end position="290"/>
    </location>
</feature>
<dbReference type="PANTHER" id="PTHR45955">
    <property type="entry name" value="PHOSPHOACETYLGLUCOSAMINE MUTASE"/>
    <property type="match status" value="1"/>
</dbReference>
<dbReference type="AlphaFoldDB" id="A0A0N5AUN0"/>
<evidence type="ECO:0000256" key="2">
    <source>
        <dbReference type="ARBA" id="ARBA00004865"/>
    </source>
</evidence>
<name>A0A0N5AUN0_9BILA</name>
<dbReference type="PROSITE" id="PS00710">
    <property type="entry name" value="PGM_PMM"/>
    <property type="match status" value="1"/>
</dbReference>
<feature type="binding site" evidence="13">
    <location>
        <position position="528"/>
    </location>
    <ligand>
        <name>substrate</name>
    </ligand>
</feature>
<keyword evidence="5" id="KW-0597">Phosphoprotein</keyword>
<dbReference type="Gene3D" id="3.40.120.10">
    <property type="entry name" value="Alpha-D-Glucose-1,6-Bisphosphate, subunit A, domain 3"/>
    <property type="match status" value="3"/>
</dbReference>
<dbReference type="GO" id="GO:0005975">
    <property type="term" value="P:carbohydrate metabolic process"/>
    <property type="evidence" value="ECO:0007669"/>
    <property type="project" value="InterPro"/>
</dbReference>
<dbReference type="FunFam" id="3.30.310.50:FF:000003">
    <property type="entry name" value="Phosphoacetylglucosamine mutase"/>
    <property type="match status" value="1"/>
</dbReference>
<dbReference type="PANTHER" id="PTHR45955:SF1">
    <property type="entry name" value="PHOSPHOACETYLGLUCOSAMINE MUTASE"/>
    <property type="match status" value="1"/>
</dbReference>
<evidence type="ECO:0000256" key="6">
    <source>
        <dbReference type="ARBA" id="ARBA00022723"/>
    </source>
</evidence>
<dbReference type="GO" id="GO:0006048">
    <property type="term" value="P:UDP-N-acetylglucosamine biosynthetic process"/>
    <property type="evidence" value="ECO:0007669"/>
    <property type="project" value="UniProtKB-UniRule"/>
</dbReference>
<evidence type="ECO:0000313" key="20">
    <source>
        <dbReference type="WBParaSite" id="SMUV_0000856801-mRNA-1"/>
    </source>
</evidence>
<evidence type="ECO:0000256" key="1">
    <source>
        <dbReference type="ARBA" id="ARBA00000558"/>
    </source>
</evidence>
<dbReference type="Pfam" id="PF02878">
    <property type="entry name" value="PGM_PMM_I"/>
    <property type="match status" value="2"/>
</dbReference>
<dbReference type="EC" id="5.4.2.3" evidence="4 11"/>
<dbReference type="InterPro" id="IPR016055">
    <property type="entry name" value="A-D-PHexomutase_a/b/a-I/II/III"/>
</dbReference>
<evidence type="ECO:0000256" key="7">
    <source>
        <dbReference type="ARBA" id="ARBA00022842"/>
    </source>
</evidence>
<protein>
    <recommendedName>
        <fullName evidence="4 11">Phosphoacetylglucosamine mutase</fullName>
        <shortName evidence="11">PAGM</shortName>
        <ecNumber evidence="4 11">5.4.2.3</ecNumber>
    </recommendedName>
    <alternativeName>
        <fullName evidence="10 11">Acetylglucosamine phosphomutase</fullName>
    </alternativeName>
    <alternativeName>
        <fullName evidence="9 11">N-acetylglucosamine-phosphate mutase</fullName>
    </alternativeName>
</protein>
<evidence type="ECO:0000256" key="5">
    <source>
        <dbReference type="ARBA" id="ARBA00022553"/>
    </source>
</evidence>
<reference evidence="20" key="1">
    <citation type="submission" date="2017-02" db="UniProtKB">
        <authorList>
            <consortium name="WormBaseParasite"/>
        </authorList>
    </citation>
    <scope>IDENTIFICATION</scope>
</reference>
<organism evidence="19 20">
    <name type="scientific">Syphacia muris</name>
    <dbReference type="NCBI Taxonomy" id="451379"/>
    <lineage>
        <taxon>Eukaryota</taxon>
        <taxon>Metazoa</taxon>
        <taxon>Ecdysozoa</taxon>
        <taxon>Nematoda</taxon>
        <taxon>Chromadorea</taxon>
        <taxon>Rhabditida</taxon>
        <taxon>Spirurina</taxon>
        <taxon>Oxyuridomorpha</taxon>
        <taxon>Oxyuroidea</taxon>
        <taxon>Oxyuridae</taxon>
        <taxon>Syphacia</taxon>
    </lineage>
</organism>
<dbReference type="InterPro" id="IPR049022">
    <property type="entry name" value="AMG1_III"/>
</dbReference>
<dbReference type="PIRSF" id="PIRSF016408">
    <property type="entry name" value="PAGM"/>
    <property type="match status" value="1"/>
</dbReference>
<dbReference type="WBParaSite" id="SMUV_0000856801-mRNA-1">
    <property type="protein sequence ID" value="SMUV_0000856801-mRNA-1"/>
    <property type="gene ID" value="SMUV_0000856801"/>
</dbReference>
<feature type="binding site" description="via phosphate group" evidence="14">
    <location>
        <position position="72"/>
    </location>
    <ligand>
        <name>Mg(2+)</name>
        <dbReference type="ChEBI" id="CHEBI:18420"/>
    </ligand>
</feature>
<dbReference type="CDD" id="cd03086">
    <property type="entry name" value="PGM3"/>
    <property type="match status" value="1"/>
</dbReference>
<comment type="similarity">
    <text evidence="3 11">Belongs to the phosphohexose mutase family.</text>
</comment>
<keyword evidence="7 11" id="KW-0460">Magnesium</keyword>
<keyword evidence="19" id="KW-1185">Reference proteome</keyword>
<dbReference type="FunFam" id="3.40.120.10:FF:000013">
    <property type="entry name" value="Phosphoacetylglucosamine mutase"/>
    <property type="match status" value="1"/>
</dbReference>
<feature type="domain" description="Phosphoacetylglucosamine mutase AMG1" evidence="17">
    <location>
        <begin position="305"/>
        <end position="446"/>
    </location>
</feature>
<evidence type="ECO:0000259" key="15">
    <source>
        <dbReference type="Pfam" id="PF00408"/>
    </source>
</evidence>
<dbReference type="Gene3D" id="3.30.310.50">
    <property type="entry name" value="Alpha-D-phosphohexomutase, C-terminal domain"/>
    <property type="match status" value="1"/>
</dbReference>
<evidence type="ECO:0000256" key="3">
    <source>
        <dbReference type="ARBA" id="ARBA00010231"/>
    </source>
</evidence>
<feature type="binding site" evidence="13">
    <location>
        <begin position="380"/>
        <end position="382"/>
    </location>
    <ligand>
        <name>substrate</name>
    </ligand>
</feature>
<accession>A0A0N5AUN0</accession>
<feature type="binding site" evidence="14">
    <location>
        <position position="288"/>
    </location>
    <ligand>
        <name>Mg(2+)</name>
        <dbReference type="ChEBI" id="CHEBI:18420"/>
    </ligand>
</feature>
<dbReference type="GO" id="GO:0004610">
    <property type="term" value="F:phosphoacetylglucosamine mutase activity"/>
    <property type="evidence" value="ECO:0007669"/>
    <property type="project" value="UniProtKB-UniRule"/>
</dbReference>
<dbReference type="SUPFAM" id="SSF53738">
    <property type="entry name" value="Phosphoglucomutase, first 3 domains"/>
    <property type="match status" value="2"/>
</dbReference>
<evidence type="ECO:0000313" key="19">
    <source>
        <dbReference type="Proteomes" id="UP000046393"/>
    </source>
</evidence>
<dbReference type="InterPro" id="IPR005844">
    <property type="entry name" value="A-D-PHexomutase_a/b/a-I"/>
</dbReference>